<keyword evidence="9 15" id="KW-0862">Zinc</keyword>
<evidence type="ECO:0000256" key="13">
    <source>
        <dbReference type="ARBA" id="ARBA00025217"/>
    </source>
</evidence>
<reference evidence="19 20" key="1">
    <citation type="journal article" date="2016" name="Nat. Commun.">
        <title>Thousands of microbial genomes shed light on interconnected biogeochemical processes in an aquifer system.</title>
        <authorList>
            <person name="Anantharaman K."/>
            <person name="Brown C.T."/>
            <person name="Hug L.A."/>
            <person name="Sharon I."/>
            <person name="Castelle C.J."/>
            <person name="Probst A.J."/>
            <person name="Thomas B.C."/>
            <person name="Singh A."/>
            <person name="Wilkins M.J."/>
            <person name="Karaoz U."/>
            <person name="Brodie E.L."/>
            <person name="Williams K.H."/>
            <person name="Hubbard S.S."/>
            <person name="Banfield J.F."/>
        </authorList>
    </citation>
    <scope>NUCLEOTIDE SEQUENCE [LARGE SCALE GENOMIC DNA]</scope>
</reference>
<dbReference type="GO" id="GO:0004822">
    <property type="term" value="F:isoleucine-tRNA ligase activity"/>
    <property type="evidence" value="ECO:0007669"/>
    <property type="project" value="UniProtKB-UniRule"/>
</dbReference>
<feature type="domain" description="Aminoacyl-tRNA synthetase class Ia" evidence="17">
    <location>
        <begin position="568"/>
        <end position="717"/>
    </location>
</feature>
<name>A0A1F7URV0_9BACT</name>
<comment type="function">
    <text evidence="13 15">Catalyzes the attachment of isoleucine to tRNA(Ile). As IleRS can inadvertently accommodate and process structurally similar amino acids such as valine, to avoid such errors it has two additional distinct tRNA(Ile)-dependent editing activities. One activity is designated as 'pretransfer' editing and involves the hydrolysis of activated Val-AMP. The other activity is designated 'posttransfer' editing and involves deacylation of mischarged Val-tRNA(Ile).</text>
</comment>
<dbReference type="InterPro" id="IPR023586">
    <property type="entry name" value="Ile-tRNA-ligase_type2"/>
</dbReference>
<dbReference type="InterPro" id="IPR013155">
    <property type="entry name" value="M/V/L/I-tRNA-synth_anticd-bd"/>
</dbReference>
<comment type="similarity">
    <text evidence="3 15">Belongs to the class-I aminoacyl-tRNA synthetase family. IleS type 2 subfamily.</text>
</comment>
<keyword evidence="10 15" id="KW-0067">ATP-binding</keyword>
<evidence type="ECO:0000256" key="7">
    <source>
        <dbReference type="ARBA" id="ARBA00022723"/>
    </source>
</evidence>
<dbReference type="AlphaFoldDB" id="A0A1F7URV0"/>
<feature type="domain" description="Methionyl/Valyl/Leucyl/Isoleucyl-tRNA synthetase anticodon-binding" evidence="18">
    <location>
        <begin position="797"/>
        <end position="946"/>
    </location>
</feature>
<proteinExistence type="inferred from homology"/>
<dbReference type="SUPFAM" id="SSF47323">
    <property type="entry name" value="Anticodon-binding domain of a subclass of class I aminoacyl-tRNA synthetases"/>
    <property type="match status" value="1"/>
</dbReference>
<dbReference type="SUPFAM" id="SSF52374">
    <property type="entry name" value="Nucleotidylyl transferase"/>
    <property type="match status" value="1"/>
</dbReference>
<feature type="region of interest" description="Disordered" evidence="16">
    <location>
        <begin position="976"/>
        <end position="1013"/>
    </location>
</feature>
<evidence type="ECO:0000259" key="17">
    <source>
        <dbReference type="Pfam" id="PF00133"/>
    </source>
</evidence>
<dbReference type="InterPro" id="IPR014729">
    <property type="entry name" value="Rossmann-like_a/b/a_fold"/>
</dbReference>
<keyword evidence="5 15" id="KW-0963">Cytoplasm</keyword>
<dbReference type="HAMAP" id="MF_02003">
    <property type="entry name" value="Ile_tRNA_synth_type2"/>
    <property type="match status" value="1"/>
</dbReference>
<dbReference type="PANTHER" id="PTHR42780">
    <property type="entry name" value="SOLEUCYL-TRNA SYNTHETASE"/>
    <property type="match status" value="1"/>
</dbReference>
<dbReference type="InterPro" id="IPR009008">
    <property type="entry name" value="Val/Leu/Ile-tRNA-synth_edit"/>
</dbReference>
<dbReference type="Pfam" id="PF19302">
    <property type="entry name" value="DUF5915"/>
    <property type="match status" value="1"/>
</dbReference>
<comment type="subcellular location">
    <subcellularLocation>
        <location evidence="2 15">Cytoplasm</location>
    </subcellularLocation>
</comment>
<feature type="compositionally biased region" description="Basic and acidic residues" evidence="16">
    <location>
        <begin position="272"/>
        <end position="282"/>
    </location>
</feature>
<evidence type="ECO:0000313" key="19">
    <source>
        <dbReference type="EMBL" id="OGL81010.1"/>
    </source>
</evidence>
<feature type="region of interest" description="Disordered" evidence="16">
    <location>
        <begin position="753"/>
        <end position="789"/>
    </location>
</feature>
<keyword evidence="7 15" id="KW-0479">Metal-binding</keyword>
<dbReference type="Gene3D" id="3.40.50.620">
    <property type="entry name" value="HUPs"/>
    <property type="match status" value="2"/>
</dbReference>
<evidence type="ECO:0000256" key="12">
    <source>
        <dbReference type="ARBA" id="ARBA00023146"/>
    </source>
</evidence>
<dbReference type="PRINTS" id="PR00984">
    <property type="entry name" value="TRNASYNTHILE"/>
</dbReference>
<comment type="subunit">
    <text evidence="4 15">Monomer.</text>
</comment>
<keyword evidence="12 15" id="KW-0030">Aminoacyl-tRNA synthetase</keyword>
<dbReference type="Pfam" id="PF00133">
    <property type="entry name" value="tRNA-synt_1"/>
    <property type="match status" value="2"/>
</dbReference>
<dbReference type="CDD" id="cd07961">
    <property type="entry name" value="Anticodon_Ia_Ile_ABEc"/>
    <property type="match status" value="1"/>
</dbReference>
<dbReference type="PANTHER" id="PTHR42780:SF1">
    <property type="entry name" value="ISOLEUCINE--TRNA LIGASE, CYTOPLASMIC"/>
    <property type="match status" value="1"/>
</dbReference>
<evidence type="ECO:0000256" key="3">
    <source>
        <dbReference type="ARBA" id="ARBA00007078"/>
    </source>
</evidence>
<feature type="short sequence motif" description="'KMSKS' region" evidence="15">
    <location>
        <begin position="680"/>
        <end position="684"/>
    </location>
</feature>
<evidence type="ECO:0000256" key="4">
    <source>
        <dbReference type="ARBA" id="ARBA00011245"/>
    </source>
</evidence>
<evidence type="ECO:0000259" key="18">
    <source>
        <dbReference type="Pfam" id="PF08264"/>
    </source>
</evidence>
<keyword evidence="8 15" id="KW-0547">Nucleotide-binding</keyword>
<evidence type="ECO:0000256" key="15">
    <source>
        <dbReference type="HAMAP-Rule" id="MF_02003"/>
    </source>
</evidence>
<evidence type="ECO:0000256" key="6">
    <source>
        <dbReference type="ARBA" id="ARBA00022598"/>
    </source>
</evidence>
<dbReference type="PROSITE" id="PS00178">
    <property type="entry name" value="AA_TRNA_LIGASE_I"/>
    <property type="match status" value="1"/>
</dbReference>
<dbReference type="Gene3D" id="1.10.730.10">
    <property type="entry name" value="Isoleucyl-tRNA Synthetase, Domain 1"/>
    <property type="match status" value="1"/>
</dbReference>
<dbReference type="Proteomes" id="UP000176897">
    <property type="component" value="Unassembled WGS sequence"/>
</dbReference>
<keyword evidence="11 15" id="KW-0648">Protein biosynthesis</keyword>
<accession>A0A1F7URV0</accession>
<dbReference type="GO" id="GO:0006428">
    <property type="term" value="P:isoleucyl-tRNA aminoacylation"/>
    <property type="evidence" value="ECO:0007669"/>
    <property type="project" value="UniProtKB-UniRule"/>
</dbReference>
<dbReference type="InterPro" id="IPR009080">
    <property type="entry name" value="tRNAsynth_Ia_anticodon-bd"/>
</dbReference>
<dbReference type="Pfam" id="PF08264">
    <property type="entry name" value="Anticodon_1"/>
    <property type="match status" value="1"/>
</dbReference>
<organism evidence="19 20">
    <name type="scientific">Candidatus Uhrbacteria bacterium RIFCSPLOWO2_01_FULL_47_24</name>
    <dbReference type="NCBI Taxonomy" id="1802401"/>
    <lineage>
        <taxon>Bacteria</taxon>
        <taxon>Candidatus Uhriibacteriota</taxon>
    </lineage>
</organism>
<evidence type="ECO:0000256" key="14">
    <source>
        <dbReference type="ARBA" id="ARBA00048359"/>
    </source>
</evidence>
<feature type="domain" description="Aminoacyl-tRNA synthetase class Ia" evidence="17">
    <location>
        <begin position="13"/>
        <end position="508"/>
    </location>
</feature>
<evidence type="ECO:0000256" key="10">
    <source>
        <dbReference type="ARBA" id="ARBA00022840"/>
    </source>
</evidence>
<protein>
    <recommendedName>
        <fullName evidence="15">Isoleucine--tRNA ligase</fullName>
        <ecNumber evidence="15">6.1.1.5</ecNumber>
    </recommendedName>
    <alternativeName>
        <fullName evidence="15">Isoleucyl-tRNA synthetase</fullName>
        <shortName evidence="15">IleRS</shortName>
    </alternativeName>
</protein>
<evidence type="ECO:0000256" key="2">
    <source>
        <dbReference type="ARBA" id="ARBA00004496"/>
    </source>
</evidence>
<dbReference type="FunFam" id="3.40.50.620:FF:000063">
    <property type="entry name" value="Isoleucine--tRNA ligase"/>
    <property type="match status" value="1"/>
</dbReference>
<keyword evidence="6 15" id="KW-0436">Ligase</keyword>
<dbReference type="STRING" id="1802401.A3B21_01195"/>
<evidence type="ECO:0000256" key="9">
    <source>
        <dbReference type="ARBA" id="ARBA00022833"/>
    </source>
</evidence>
<gene>
    <name evidence="15" type="primary">ileS</name>
    <name evidence="19" type="ORF">A3B21_01195</name>
</gene>
<comment type="cofactor">
    <cofactor evidence="1 15">
        <name>Zn(2+)</name>
        <dbReference type="ChEBI" id="CHEBI:29105"/>
    </cofactor>
</comment>
<evidence type="ECO:0000256" key="16">
    <source>
        <dbReference type="SAM" id="MobiDB-lite"/>
    </source>
</evidence>
<feature type="region of interest" description="Disordered" evidence="16">
    <location>
        <begin position="260"/>
        <end position="282"/>
    </location>
</feature>
<dbReference type="InterPro" id="IPR002300">
    <property type="entry name" value="aa-tRNA-synth_Ia"/>
</dbReference>
<dbReference type="EC" id="6.1.1.5" evidence="15"/>
<comment type="caution">
    <text evidence="19">The sequence shown here is derived from an EMBL/GenBank/DDBJ whole genome shotgun (WGS) entry which is preliminary data.</text>
</comment>
<dbReference type="InterPro" id="IPR001412">
    <property type="entry name" value="aa-tRNA-synth_I_CS"/>
</dbReference>
<dbReference type="GO" id="GO:0008270">
    <property type="term" value="F:zinc ion binding"/>
    <property type="evidence" value="ECO:0007669"/>
    <property type="project" value="UniProtKB-UniRule"/>
</dbReference>
<dbReference type="SUPFAM" id="SSF50677">
    <property type="entry name" value="ValRS/IleRS/LeuRS editing domain"/>
    <property type="match status" value="1"/>
</dbReference>
<evidence type="ECO:0000313" key="20">
    <source>
        <dbReference type="Proteomes" id="UP000176897"/>
    </source>
</evidence>
<dbReference type="InterPro" id="IPR033709">
    <property type="entry name" value="Anticodon_Ile_ABEc"/>
</dbReference>
<evidence type="ECO:0000256" key="11">
    <source>
        <dbReference type="ARBA" id="ARBA00022917"/>
    </source>
</evidence>
<sequence>MANIPFPKREEEILEFWDKNHVFEKSLQKPSPKGEFVFYDGPPFATGLPHYGHILASTIKDVIPRYKTMRGYHVRRRWGWDCHGLPIENIVEQKLGISGKKQIEERGIAEFNRACREGVLAYAAEWGKMVRRIGRFVEFENSYKTMDSTYMESVWWALKQIWDKKLIYEGRKVLLYCPRCETPISNFEVAMDNSYEEVTEEAVIVKFLIHLISNSPNQIPNNAPVYMLAWTTTPWTLPGNVALAVGEEIDYVMVRTPSPAPTTVGAPSPARGEGDRFDSSPLMGEDKGGGEYLILAKSRLAILTEPYEVVQEMKGKDLVGLEYAPLFKVEGLSLRARKDSPSRRAFKVYPADFVTTEEGTGIVHTAVVYGEDDYNLGLKYKLPVVPLLDEKGVFNEKSPELISGQYFKDSENTIKKDLEARGLMYKREKYTHSYPFCWRCDTQLFYNAIPAWFVKISKLKKKLLKLNEKINWYPEHLKHGRFKNGLENAPDWNISRNRYWATPLPFWRCVVHNPPQPSLTLREGENLSPPLKIRGGAGGVMNGGCGNVVCIGSFQELKQRATNYDEVYKSHDLKDIDLHRPYIDEVKIKCDKCDSEMRRIPEVVDCWVESASMPFAEFHFPFENQEEFKRRYPADFVAEYIAQTRAWFYVMHVIGSAIFGKPPFKNVVTTGTILAEDGSKMSKSKQNFPDPWDLINRYGVDALRFHLMTSVVMQADNLNFSEREVDGIYKKVVLLTQNVLSFYKLYAPPLTPPPQGGETNQFPPLPEGISSPARGEARRGGSGGVGDVPSNSRHILDRWIIARLHETIRDMTEGLDRYDVVRAGRLIPEFVNNLSTWYLRRSRERFKSSKKSERESALRTTSYILHTFSQLLAPFMPFLAEHVWQEVTSYELRVTSYSVHLADWPKVKKSKIDTALLEEMRVARKIVELTHAARAEAKIKVRQPLEELKIQNVKLKMSEELLRLIAEEVNVKEVKIVPSPQSSPTGGEEVIGNPSPRSTAGRGQGEGGWVTKTDGTLTISLNTAITPELQKEGLARELTRHINEVRKIVGLTPQDTVHVMVAVIAPSPPTPLPQGEGRVREVVKDFQKQLRKSVIAASVKVVNAPQEVDWSHEVELENHEKLWVGMRRG</sequence>
<comment type="catalytic activity">
    <reaction evidence="14 15">
        <text>tRNA(Ile) + L-isoleucine + ATP = L-isoleucyl-tRNA(Ile) + AMP + diphosphate</text>
        <dbReference type="Rhea" id="RHEA:11060"/>
        <dbReference type="Rhea" id="RHEA-COMP:9666"/>
        <dbReference type="Rhea" id="RHEA-COMP:9695"/>
        <dbReference type="ChEBI" id="CHEBI:30616"/>
        <dbReference type="ChEBI" id="CHEBI:33019"/>
        <dbReference type="ChEBI" id="CHEBI:58045"/>
        <dbReference type="ChEBI" id="CHEBI:78442"/>
        <dbReference type="ChEBI" id="CHEBI:78528"/>
        <dbReference type="ChEBI" id="CHEBI:456215"/>
        <dbReference type="EC" id="6.1.1.5"/>
    </reaction>
</comment>
<dbReference type="GO" id="GO:0002161">
    <property type="term" value="F:aminoacyl-tRNA deacylase activity"/>
    <property type="evidence" value="ECO:0007669"/>
    <property type="project" value="InterPro"/>
</dbReference>
<feature type="short sequence motif" description="'HIGH' region" evidence="15">
    <location>
        <begin position="43"/>
        <end position="53"/>
    </location>
</feature>
<dbReference type="GO" id="GO:0005524">
    <property type="term" value="F:ATP binding"/>
    <property type="evidence" value="ECO:0007669"/>
    <property type="project" value="UniProtKB-UniRule"/>
</dbReference>
<evidence type="ECO:0000256" key="5">
    <source>
        <dbReference type="ARBA" id="ARBA00022490"/>
    </source>
</evidence>
<dbReference type="GO" id="GO:0005737">
    <property type="term" value="C:cytoplasm"/>
    <property type="evidence" value="ECO:0007669"/>
    <property type="project" value="UniProtKB-SubCell"/>
</dbReference>
<dbReference type="GO" id="GO:0000049">
    <property type="term" value="F:tRNA binding"/>
    <property type="evidence" value="ECO:0007669"/>
    <property type="project" value="InterPro"/>
</dbReference>
<evidence type="ECO:0000256" key="8">
    <source>
        <dbReference type="ARBA" id="ARBA00022741"/>
    </source>
</evidence>
<feature type="binding site" evidence="15">
    <location>
        <position position="683"/>
    </location>
    <ligand>
        <name>ATP</name>
        <dbReference type="ChEBI" id="CHEBI:30616"/>
    </ligand>
</feature>
<dbReference type="InterPro" id="IPR002301">
    <property type="entry name" value="Ile-tRNA-ligase"/>
</dbReference>
<comment type="domain">
    <text evidence="15">IleRS has two distinct active sites: one for aminoacylation and one for editing. The misactivated valine is translocated from the active site to the editing site, which sterically excludes the correctly activated isoleucine. The single editing site contains two valyl binding pockets, one specific for each substrate (Val-AMP or Val-tRNA(Ile)).</text>
</comment>
<dbReference type="EMBL" id="MGEJ01000011">
    <property type="protein sequence ID" value="OGL81010.1"/>
    <property type="molecule type" value="Genomic_DNA"/>
</dbReference>
<evidence type="ECO:0000256" key="1">
    <source>
        <dbReference type="ARBA" id="ARBA00001947"/>
    </source>
</evidence>